<keyword evidence="2" id="KW-0472">Membrane</keyword>
<accession>A0A239WWC4</accession>
<dbReference type="EMBL" id="LT906454">
    <property type="protein sequence ID" value="SNV38712.1"/>
    <property type="molecule type" value="Genomic_DNA"/>
</dbReference>
<dbReference type="NCBIfam" id="NF042931">
    <property type="entry name" value="SAG1386_EF1546"/>
    <property type="match status" value="1"/>
</dbReference>
<keyword evidence="2" id="KW-0812">Transmembrane</keyword>
<protein>
    <submittedName>
        <fullName evidence="3">Membrane protein</fullName>
    </submittedName>
</protein>
<feature type="region of interest" description="Disordered" evidence="1">
    <location>
        <begin position="1"/>
        <end position="24"/>
    </location>
</feature>
<evidence type="ECO:0000313" key="4">
    <source>
        <dbReference type="Proteomes" id="UP000215144"/>
    </source>
</evidence>
<organism evidence="3 4">
    <name type="scientific">Streptococcus acidominimus</name>
    <dbReference type="NCBI Taxonomy" id="1326"/>
    <lineage>
        <taxon>Bacteria</taxon>
        <taxon>Bacillati</taxon>
        <taxon>Bacillota</taxon>
        <taxon>Bacilli</taxon>
        <taxon>Lactobacillales</taxon>
        <taxon>Streptococcaceae</taxon>
        <taxon>Streptococcus</taxon>
    </lineage>
</organism>
<dbReference type="KEGG" id="saco:SAME_00840"/>
<evidence type="ECO:0000256" key="1">
    <source>
        <dbReference type="SAM" id="MobiDB-lite"/>
    </source>
</evidence>
<dbReference type="Proteomes" id="UP000215144">
    <property type="component" value="Chromosome 1"/>
</dbReference>
<dbReference type="RefSeq" id="WP_095122201.1">
    <property type="nucleotide sequence ID" value="NZ_LT906454.1"/>
</dbReference>
<dbReference type="AlphaFoldDB" id="A0A239WWC4"/>
<dbReference type="InterPro" id="IPR018392">
    <property type="entry name" value="LysM"/>
</dbReference>
<reference evidence="3 4" key="1">
    <citation type="submission" date="2017-06" db="EMBL/GenBank/DDBJ databases">
        <authorList>
            <consortium name="Pathogen Informatics"/>
        </authorList>
    </citation>
    <scope>NUCLEOTIDE SEQUENCE [LARGE SCALE GENOMIC DNA]</scope>
    <source>
        <strain evidence="3 4">NCTC11291</strain>
    </source>
</reference>
<evidence type="ECO:0000256" key="2">
    <source>
        <dbReference type="SAM" id="Phobius"/>
    </source>
</evidence>
<dbReference type="OrthoDB" id="2242633at2"/>
<feature type="transmembrane region" description="Helical" evidence="2">
    <location>
        <begin position="35"/>
        <end position="56"/>
    </location>
</feature>
<dbReference type="Gene3D" id="3.10.350.10">
    <property type="entry name" value="LysM domain"/>
    <property type="match status" value="1"/>
</dbReference>
<dbReference type="CDD" id="cd00118">
    <property type="entry name" value="LysM"/>
    <property type="match status" value="1"/>
</dbReference>
<gene>
    <name evidence="3" type="ORF">SAMEA4504048_00840</name>
</gene>
<evidence type="ECO:0000313" key="3">
    <source>
        <dbReference type="EMBL" id="SNV38712.1"/>
    </source>
</evidence>
<sequence>MAKKPWESKIFDSNKTKGDKTSRADKNGGFLSTPLLTGLLSVFFLIVVGILIFVFYTSNGGSDETQATSGFYQSSTSKAKTSKSSESAAKDEASNLVSETTETTVADETDQSKTSDSVATESSSDTSASSQTAGNGETIVVQAGEGAASIAARAGISVEKLQALNPQHMTLGYWYANPGDQVFVN</sequence>
<feature type="region of interest" description="Disordered" evidence="1">
    <location>
        <begin position="68"/>
        <end position="135"/>
    </location>
</feature>
<dbReference type="InterPro" id="IPR049981">
    <property type="entry name" value="SPy_0802-like"/>
</dbReference>
<proteinExistence type="predicted"/>
<keyword evidence="2" id="KW-1133">Transmembrane helix</keyword>
<feature type="compositionally biased region" description="Low complexity" evidence="1">
    <location>
        <begin position="74"/>
        <end position="87"/>
    </location>
</feature>
<feature type="compositionally biased region" description="Low complexity" evidence="1">
    <location>
        <begin position="99"/>
        <end position="133"/>
    </location>
</feature>
<dbReference type="InterPro" id="IPR036779">
    <property type="entry name" value="LysM_dom_sf"/>
</dbReference>
<dbReference type="SUPFAM" id="SSF54106">
    <property type="entry name" value="LysM domain"/>
    <property type="match status" value="1"/>
</dbReference>
<name>A0A239WWC4_STRAI</name>